<dbReference type="Proteomes" id="UP000321513">
    <property type="component" value="Unassembled WGS sequence"/>
</dbReference>
<sequence length="129" mass="14672">MSCGNYKEVEVNYCPDAFLFSGYDYEAYVQWQFKNLNGQVVRGDALTSALGVLELPVDGSAGLTKEMFQHFSGFWEFRSWGVDSLGNIDPFVFCQEGEPFDFLVFKFAFIDPLPEPNNINILFETCTMT</sequence>
<proteinExistence type="predicted"/>
<accession>A0A512B9V7</accession>
<organism evidence="1 2">
    <name type="scientific">Segetibacter aerophilus</name>
    <dbReference type="NCBI Taxonomy" id="670293"/>
    <lineage>
        <taxon>Bacteria</taxon>
        <taxon>Pseudomonadati</taxon>
        <taxon>Bacteroidota</taxon>
        <taxon>Chitinophagia</taxon>
        <taxon>Chitinophagales</taxon>
        <taxon>Chitinophagaceae</taxon>
        <taxon>Segetibacter</taxon>
    </lineage>
</organism>
<dbReference type="RefSeq" id="WP_147202816.1">
    <property type="nucleotide sequence ID" value="NZ_BJYT01000004.1"/>
</dbReference>
<gene>
    <name evidence="1" type="ORF">SAE01_12460</name>
</gene>
<dbReference type="AlphaFoldDB" id="A0A512B9V7"/>
<evidence type="ECO:0000313" key="2">
    <source>
        <dbReference type="Proteomes" id="UP000321513"/>
    </source>
</evidence>
<comment type="caution">
    <text evidence="1">The sequence shown here is derived from an EMBL/GenBank/DDBJ whole genome shotgun (WGS) entry which is preliminary data.</text>
</comment>
<dbReference type="EMBL" id="BJYT01000004">
    <property type="protein sequence ID" value="GEO08750.1"/>
    <property type="molecule type" value="Genomic_DNA"/>
</dbReference>
<name>A0A512B9V7_9BACT</name>
<evidence type="ECO:0000313" key="1">
    <source>
        <dbReference type="EMBL" id="GEO08750.1"/>
    </source>
</evidence>
<reference evidence="1 2" key="1">
    <citation type="submission" date="2019-07" db="EMBL/GenBank/DDBJ databases">
        <title>Whole genome shotgun sequence of Segetibacter aerophilus NBRC 106135.</title>
        <authorList>
            <person name="Hosoyama A."/>
            <person name="Uohara A."/>
            <person name="Ohji S."/>
            <person name="Ichikawa N."/>
        </authorList>
    </citation>
    <scope>NUCLEOTIDE SEQUENCE [LARGE SCALE GENOMIC DNA]</scope>
    <source>
        <strain evidence="1 2">NBRC 106135</strain>
    </source>
</reference>
<protein>
    <submittedName>
        <fullName evidence="1">Uncharacterized protein</fullName>
    </submittedName>
</protein>
<keyword evidence="2" id="KW-1185">Reference proteome</keyword>